<dbReference type="RefSeq" id="WP_345719950.1">
    <property type="nucleotide sequence ID" value="NZ_BAABRU010000001.1"/>
</dbReference>
<dbReference type="InterPro" id="IPR005234">
    <property type="entry name" value="ScpB_csome_segregation"/>
</dbReference>
<gene>
    <name evidence="5" type="primary">scpB</name>
    <name evidence="5" type="ORF">Hgul01_00069</name>
</gene>
<keyword evidence="6" id="KW-1185">Reference proteome</keyword>
<evidence type="ECO:0000256" key="1">
    <source>
        <dbReference type="ARBA" id="ARBA00022490"/>
    </source>
</evidence>
<dbReference type="EMBL" id="BAABRU010000001">
    <property type="protein sequence ID" value="GAA5526297.1"/>
    <property type="molecule type" value="Genomic_DNA"/>
</dbReference>
<sequence length="274" mass="30068">MTGQSSIQTLLHHWLKLFALAIAQLVQRFAKPPNQLAMNVDQAPPMSVTPTDQPEFEAELFSIEVVANPEFETAMLIEPVELSSPTPTLTEHLNPDLLLRAEAVLFVAGDPVEYATLAKALELPEQDIPLLIADLRQRFNGRGIRLQDQAGTLQLVSAPEATDALERFLGVSQPQKLSPAALEVLAIIAYRQPVTRAGLEAIRGVDSSGVVRSLLARELIYEVGRAETIGRPVLYGTTSQFLHIFGITSLAELPAFNFERQAPIDPDATQERLF</sequence>
<name>A0ABP9WSV4_9CHLR</name>
<dbReference type="PANTHER" id="PTHR34298:SF2">
    <property type="entry name" value="SEGREGATION AND CONDENSATION PROTEIN B"/>
    <property type="match status" value="1"/>
</dbReference>
<dbReference type="Gene3D" id="1.10.10.10">
    <property type="entry name" value="Winged helix-like DNA-binding domain superfamily/Winged helix DNA-binding domain"/>
    <property type="match status" value="2"/>
</dbReference>
<dbReference type="InterPro" id="IPR036388">
    <property type="entry name" value="WH-like_DNA-bd_sf"/>
</dbReference>
<proteinExistence type="predicted"/>
<evidence type="ECO:0000256" key="4">
    <source>
        <dbReference type="ARBA" id="ARBA00023306"/>
    </source>
</evidence>
<keyword evidence="4" id="KW-0131">Cell cycle</keyword>
<accession>A0ABP9WSV4</accession>
<keyword evidence="3" id="KW-0159">Chromosome partition</keyword>
<keyword evidence="2" id="KW-0132">Cell division</keyword>
<dbReference type="Pfam" id="PF04079">
    <property type="entry name" value="SMC_ScpB"/>
    <property type="match status" value="1"/>
</dbReference>
<evidence type="ECO:0000313" key="6">
    <source>
        <dbReference type="Proteomes" id="UP001428290"/>
    </source>
</evidence>
<evidence type="ECO:0000256" key="3">
    <source>
        <dbReference type="ARBA" id="ARBA00022829"/>
    </source>
</evidence>
<dbReference type="PANTHER" id="PTHR34298">
    <property type="entry name" value="SEGREGATION AND CONDENSATION PROTEIN B"/>
    <property type="match status" value="1"/>
</dbReference>
<organism evidence="5 6">
    <name type="scientific">Herpetosiphon gulosus</name>
    <dbReference type="NCBI Taxonomy" id="1973496"/>
    <lineage>
        <taxon>Bacteria</taxon>
        <taxon>Bacillati</taxon>
        <taxon>Chloroflexota</taxon>
        <taxon>Chloroflexia</taxon>
        <taxon>Herpetosiphonales</taxon>
        <taxon>Herpetosiphonaceae</taxon>
        <taxon>Herpetosiphon</taxon>
    </lineage>
</organism>
<dbReference type="NCBIfam" id="TIGR00281">
    <property type="entry name" value="SMC-Scp complex subunit ScpB"/>
    <property type="match status" value="1"/>
</dbReference>
<evidence type="ECO:0000313" key="5">
    <source>
        <dbReference type="EMBL" id="GAA5526297.1"/>
    </source>
</evidence>
<dbReference type="SUPFAM" id="SSF46785">
    <property type="entry name" value="Winged helix' DNA-binding domain"/>
    <property type="match status" value="2"/>
</dbReference>
<dbReference type="InterPro" id="IPR036390">
    <property type="entry name" value="WH_DNA-bd_sf"/>
</dbReference>
<reference evidence="5 6" key="1">
    <citation type="submission" date="2024-02" db="EMBL/GenBank/DDBJ databases">
        <title>Herpetosiphon gulosus NBRC 112829.</title>
        <authorList>
            <person name="Ichikawa N."/>
            <person name="Katano-Makiyama Y."/>
            <person name="Hidaka K."/>
        </authorList>
    </citation>
    <scope>NUCLEOTIDE SEQUENCE [LARGE SCALE GENOMIC DNA]</scope>
    <source>
        <strain evidence="5 6">NBRC 112829</strain>
    </source>
</reference>
<evidence type="ECO:0000256" key="2">
    <source>
        <dbReference type="ARBA" id="ARBA00022618"/>
    </source>
</evidence>
<comment type="caution">
    <text evidence="5">The sequence shown here is derived from an EMBL/GenBank/DDBJ whole genome shotgun (WGS) entry which is preliminary data.</text>
</comment>
<keyword evidence="1" id="KW-0963">Cytoplasm</keyword>
<protein>
    <submittedName>
        <fullName evidence="5">Segregation and condensation protein B</fullName>
    </submittedName>
</protein>
<dbReference type="Proteomes" id="UP001428290">
    <property type="component" value="Unassembled WGS sequence"/>
</dbReference>